<evidence type="ECO:0000313" key="2">
    <source>
        <dbReference type="Proteomes" id="UP000007883"/>
    </source>
</evidence>
<dbReference type="KEGG" id="rge:RGE_33240"/>
<accession>I0HUH6</accession>
<protein>
    <submittedName>
        <fullName evidence="1">Uncharacterized protein</fullName>
    </submittedName>
</protein>
<dbReference type="EMBL" id="AP012320">
    <property type="protein sequence ID" value="BAL96663.1"/>
    <property type="molecule type" value="Genomic_DNA"/>
</dbReference>
<dbReference type="Proteomes" id="UP000007883">
    <property type="component" value="Chromosome"/>
</dbReference>
<dbReference type="HOGENOM" id="CLU_3157404_0_0_4"/>
<gene>
    <name evidence="1" type="ordered locus">RGE_33240</name>
</gene>
<proteinExistence type="predicted"/>
<name>I0HUH6_RUBGI</name>
<evidence type="ECO:0000313" key="1">
    <source>
        <dbReference type="EMBL" id="BAL96663.1"/>
    </source>
</evidence>
<reference evidence="1 2" key="1">
    <citation type="journal article" date="2012" name="J. Bacteriol.">
        <title>Complete genome sequence of phototrophic betaproteobacterium Rubrivivax gelatinosus IL144.</title>
        <authorList>
            <person name="Nagashima S."/>
            <person name="Kamimura A."/>
            <person name="Shimizu T."/>
            <person name="Nakamura-isaki S."/>
            <person name="Aono E."/>
            <person name="Sakamoto K."/>
            <person name="Ichikawa N."/>
            <person name="Nakazawa H."/>
            <person name="Sekine M."/>
            <person name="Yamazaki S."/>
            <person name="Fujita N."/>
            <person name="Shimada K."/>
            <person name="Hanada S."/>
            <person name="Nagashima K.V.P."/>
        </authorList>
    </citation>
    <scope>NUCLEOTIDE SEQUENCE [LARGE SCALE GENOMIC DNA]</scope>
    <source>
        <strain evidence="2">NBRC 100245 / IL144</strain>
    </source>
</reference>
<dbReference type="AlphaFoldDB" id="I0HUH6"/>
<keyword evidence="2" id="KW-1185">Reference proteome</keyword>
<sequence>MTSIRPFHPAFLAPAHTLVSNRMIPTYRGIRLARVVAFRAVELEKEPR</sequence>
<organism evidence="1 2">
    <name type="scientific">Rubrivivax gelatinosus (strain NBRC 100245 / IL144)</name>
    <dbReference type="NCBI Taxonomy" id="983917"/>
    <lineage>
        <taxon>Bacteria</taxon>
        <taxon>Pseudomonadati</taxon>
        <taxon>Pseudomonadota</taxon>
        <taxon>Betaproteobacteria</taxon>
        <taxon>Burkholderiales</taxon>
        <taxon>Sphaerotilaceae</taxon>
        <taxon>Rubrivivax</taxon>
    </lineage>
</organism>